<feature type="transmembrane region" description="Helical" evidence="1">
    <location>
        <begin position="20"/>
        <end position="37"/>
    </location>
</feature>
<evidence type="ECO:0000313" key="3">
    <source>
        <dbReference type="Proteomes" id="UP000588158"/>
    </source>
</evidence>
<sequence>MGGTRPSSRRWELTPFERKLAIGVYLVLLAVLIWLGFQGWLDNRFLTLILVVAGAPLGAGLRKLLRKSRDEDETDPVMKRNF</sequence>
<gene>
    <name evidence="2" type="ORF">HNR70_002595</name>
</gene>
<proteinExistence type="predicted"/>
<name>A0A841AHP2_9MICO</name>
<keyword evidence="1" id="KW-1133">Transmembrane helix</keyword>
<keyword evidence="3" id="KW-1185">Reference proteome</keyword>
<dbReference type="Proteomes" id="UP000588158">
    <property type="component" value="Unassembled WGS sequence"/>
</dbReference>
<comment type="caution">
    <text evidence="2">The sequence shown here is derived from an EMBL/GenBank/DDBJ whole genome shotgun (WGS) entry which is preliminary data.</text>
</comment>
<protein>
    <submittedName>
        <fullName evidence="2">Uncharacterized protein</fullName>
    </submittedName>
</protein>
<evidence type="ECO:0000256" key="1">
    <source>
        <dbReference type="SAM" id="Phobius"/>
    </source>
</evidence>
<dbReference type="RefSeq" id="WP_184326051.1">
    <property type="nucleotide sequence ID" value="NZ_JACHLZ010000001.1"/>
</dbReference>
<keyword evidence="1" id="KW-0472">Membrane</keyword>
<keyword evidence="1" id="KW-0812">Transmembrane</keyword>
<evidence type="ECO:0000313" key="2">
    <source>
        <dbReference type="EMBL" id="MBB5832782.1"/>
    </source>
</evidence>
<dbReference type="AlphaFoldDB" id="A0A841AHP2"/>
<dbReference type="EMBL" id="JACHLZ010000001">
    <property type="protein sequence ID" value="MBB5832782.1"/>
    <property type="molecule type" value="Genomic_DNA"/>
</dbReference>
<feature type="transmembrane region" description="Helical" evidence="1">
    <location>
        <begin position="43"/>
        <end position="61"/>
    </location>
</feature>
<accession>A0A841AHP2</accession>
<reference evidence="2 3" key="1">
    <citation type="submission" date="2020-08" db="EMBL/GenBank/DDBJ databases">
        <title>Sequencing the genomes of 1000 actinobacteria strains.</title>
        <authorList>
            <person name="Klenk H.-P."/>
        </authorList>
    </citation>
    <scope>NUCLEOTIDE SEQUENCE [LARGE SCALE GENOMIC DNA]</scope>
    <source>
        <strain evidence="2 3">DSM 28796</strain>
    </source>
</reference>
<organism evidence="2 3">
    <name type="scientific">Brachybacterium aquaticum</name>
    <dbReference type="NCBI Taxonomy" id="1432564"/>
    <lineage>
        <taxon>Bacteria</taxon>
        <taxon>Bacillati</taxon>
        <taxon>Actinomycetota</taxon>
        <taxon>Actinomycetes</taxon>
        <taxon>Micrococcales</taxon>
        <taxon>Dermabacteraceae</taxon>
        <taxon>Brachybacterium</taxon>
    </lineage>
</organism>